<evidence type="ECO:0000313" key="2">
    <source>
        <dbReference type="Proteomes" id="UP000221165"/>
    </source>
</evidence>
<evidence type="ECO:0000313" key="1">
    <source>
        <dbReference type="EMBL" id="PHJ19861.1"/>
    </source>
</evidence>
<comment type="caution">
    <text evidence="1">The sequence shown here is derived from an EMBL/GenBank/DDBJ whole genome shotgun (WGS) entry which is preliminary data.</text>
</comment>
<gene>
    <name evidence="1" type="ORF">CSUI_006310</name>
</gene>
<dbReference type="Proteomes" id="UP000221165">
    <property type="component" value="Unassembled WGS sequence"/>
</dbReference>
<dbReference type="AlphaFoldDB" id="A0A2C6K1A4"/>
<organism evidence="1 2">
    <name type="scientific">Cystoisospora suis</name>
    <dbReference type="NCBI Taxonomy" id="483139"/>
    <lineage>
        <taxon>Eukaryota</taxon>
        <taxon>Sar</taxon>
        <taxon>Alveolata</taxon>
        <taxon>Apicomplexa</taxon>
        <taxon>Conoidasida</taxon>
        <taxon>Coccidia</taxon>
        <taxon>Eucoccidiorida</taxon>
        <taxon>Eimeriorina</taxon>
        <taxon>Sarcocystidae</taxon>
        <taxon>Cystoisospora</taxon>
    </lineage>
</organism>
<name>A0A2C6K1A4_9APIC</name>
<proteinExistence type="predicted"/>
<accession>A0A2C6K1A4</accession>
<dbReference type="VEuPathDB" id="ToxoDB:CSUI_006310"/>
<sequence>MVGLGVRACLNLIHVHRADWLPHKRAFHRERRQAVDNLLVFDKVMKTEISRKTGYTTDSLFSKAESLLGCSSYVESRRRLTVLTPFFPL</sequence>
<reference evidence="1 2" key="1">
    <citation type="journal article" date="2017" name="Int. J. Parasitol.">
        <title>The genome of the protozoan parasite Cystoisospora suis and a reverse vaccinology approach to identify vaccine candidates.</title>
        <authorList>
            <person name="Palmieri N."/>
            <person name="Shrestha A."/>
            <person name="Ruttkowski B."/>
            <person name="Beck T."/>
            <person name="Vogl C."/>
            <person name="Tomley F."/>
            <person name="Blake D.P."/>
            <person name="Joachim A."/>
        </authorList>
    </citation>
    <scope>NUCLEOTIDE SEQUENCE [LARGE SCALE GENOMIC DNA]</scope>
    <source>
        <strain evidence="1 2">Wien I</strain>
    </source>
</reference>
<dbReference type="RefSeq" id="XP_067921554.1">
    <property type="nucleotide sequence ID" value="XM_068066473.1"/>
</dbReference>
<dbReference type="GeneID" id="94429684"/>
<protein>
    <submittedName>
        <fullName evidence="1">Uncharacterized protein</fullName>
    </submittedName>
</protein>
<dbReference type="EMBL" id="MIGC01003155">
    <property type="protein sequence ID" value="PHJ19861.1"/>
    <property type="molecule type" value="Genomic_DNA"/>
</dbReference>
<keyword evidence="2" id="KW-1185">Reference proteome</keyword>